<dbReference type="CDD" id="cd00609">
    <property type="entry name" value="AAT_like"/>
    <property type="match status" value="1"/>
</dbReference>
<dbReference type="PANTHER" id="PTHR46383:SF1">
    <property type="entry name" value="ASPARTATE AMINOTRANSFERASE"/>
    <property type="match status" value="1"/>
</dbReference>
<dbReference type="GO" id="GO:0006520">
    <property type="term" value="P:amino acid metabolic process"/>
    <property type="evidence" value="ECO:0007669"/>
    <property type="project" value="InterPro"/>
</dbReference>
<dbReference type="GO" id="GO:0030170">
    <property type="term" value="F:pyridoxal phosphate binding"/>
    <property type="evidence" value="ECO:0007669"/>
    <property type="project" value="InterPro"/>
</dbReference>
<gene>
    <name evidence="8" type="ORF">SAMN05216526_0381</name>
</gene>
<dbReference type="EC" id="2.6.1.-" evidence="6"/>
<dbReference type="InterPro" id="IPR004839">
    <property type="entry name" value="Aminotransferase_I/II_large"/>
</dbReference>
<name>A0A1R3VQT9_9GAMM</name>
<evidence type="ECO:0000256" key="4">
    <source>
        <dbReference type="ARBA" id="ARBA00022679"/>
    </source>
</evidence>
<evidence type="ECO:0000256" key="6">
    <source>
        <dbReference type="RuleBase" id="RU000481"/>
    </source>
</evidence>
<comment type="cofactor">
    <cofactor evidence="1 6">
        <name>pyridoxal 5'-phosphate</name>
        <dbReference type="ChEBI" id="CHEBI:597326"/>
    </cofactor>
</comment>
<dbReference type="FunFam" id="3.40.640.10:FF:000033">
    <property type="entry name" value="Aspartate aminotransferase"/>
    <property type="match status" value="1"/>
</dbReference>
<dbReference type="AlphaFoldDB" id="A0A1R3VQT9"/>
<dbReference type="RefSeq" id="WP_076754439.1">
    <property type="nucleotide sequence ID" value="NZ_CP023018.1"/>
</dbReference>
<dbReference type="OrthoDB" id="9803354at2"/>
<proteinExistence type="inferred from homology"/>
<dbReference type="Gene3D" id="3.90.1150.10">
    <property type="entry name" value="Aspartate Aminotransferase, domain 1"/>
    <property type="match status" value="1"/>
</dbReference>
<reference evidence="8 9" key="1">
    <citation type="submission" date="2017-01" db="EMBL/GenBank/DDBJ databases">
        <authorList>
            <person name="Mah S.A."/>
            <person name="Swanson W.J."/>
            <person name="Moy G.W."/>
            <person name="Vacquier V.D."/>
        </authorList>
    </citation>
    <scope>NUCLEOTIDE SEQUENCE [LARGE SCALE GENOMIC DNA]</scope>
    <source>
        <strain evidence="8 9">M9</strain>
    </source>
</reference>
<keyword evidence="3 6" id="KW-0032">Aminotransferase</keyword>
<evidence type="ECO:0000256" key="3">
    <source>
        <dbReference type="ARBA" id="ARBA00022576"/>
    </source>
</evidence>
<protein>
    <recommendedName>
        <fullName evidence="6">Aminotransferase</fullName>
        <ecNumber evidence="6">2.6.1.-</ecNumber>
    </recommendedName>
</protein>
<feature type="domain" description="Aminotransferase class I/classII large" evidence="7">
    <location>
        <begin position="33"/>
        <end position="388"/>
    </location>
</feature>
<dbReference type="PANTHER" id="PTHR46383">
    <property type="entry name" value="ASPARTATE AMINOTRANSFERASE"/>
    <property type="match status" value="1"/>
</dbReference>
<dbReference type="STRING" id="233100.SAMN05216526_0381"/>
<dbReference type="InterPro" id="IPR004838">
    <property type="entry name" value="NHTrfase_class1_PyrdxlP-BS"/>
</dbReference>
<dbReference type="InterPro" id="IPR015422">
    <property type="entry name" value="PyrdxlP-dep_Trfase_small"/>
</dbReference>
<evidence type="ECO:0000259" key="7">
    <source>
        <dbReference type="Pfam" id="PF00155"/>
    </source>
</evidence>
<organism evidence="8 9">
    <name type="scientific">Ectothiorhodosinus mongolicus</name>
    <dbReference type="NCBI Taxonomy" id="233100"/>
    <lineage>
        <taxon>Bacteria</taxon>
        <taxon>Pseudomonadati</taxon>
        <taxon>Pseudomonadota</taxon>
        <taxon>Gammaproteobacteria</taxon>
        <taxon>Chromatiales</taxon>
        <taxon>Ectothiorhodospiraceae</taxon>
        <taxon>Ectothiorhodosinus</taxon>
    </lineage>
</organism>
<keyword evidence="5" id="KW-0663">Pyridoxal phosphate</keyword>
<dbReference type="InterPro" id="IPR050596">
    <property type="entry name" value="AspAT/PAT-like"/>
</dbReference>
<keyword evidence="4 6" id="KW-0808">Transferase</keyword>
<comment type="similarity">
    <text evidence="2 6">Belongs to the class-I pyridoxal-phosphate-dependent aminotransferase family.</text>
</comment>
<accession>A0A1R3VQT9</accession>
<dbReference type="GO" id="GO:0008483">
    <property type="term" value="F:transaminase activity"/>
    <property type="evidence" value="ECO:0007669"/>
    <property type="project" value="UniProtKB-KW"/>
</dbReference>
<dbReference type="Proteomes" id="UP000223759">
    <property type="component" value="Unassembled WGS sequence"/>
</dbReference>
<evidence type="ECO:0000313" key="8">
    <source>
        <dbReference type="EMBL" id="SIT65923.1"/>
    </source>
</evidence>
<keyword evidence="9" id="KW-1185">Reference proteome</keyword>
<dbReference type="SUPFAM" id="SSF53383">
    <property type="entry name" value="PLP-dependent transferases"/>
    <property type="match status" value="1"/>
</dbReference>
<dbReference type="Pfam" id="PF00155">
    <property type="entry name" value="Aminotran_1_2"/>
    <property type="match status" value="1"/>
</dbReference>
<evidence type="ECO:0000313" key="9">
    <source>
        <dbReference type="Proteomes" id="UP000223759"/>
    </source>
</evidence>
<evidence type="ECO:0000256" key="2">
    <source>
        <dbReference type="ARBA" id="ARBA00007441"/>
    </source>
</evidence>
<dbReference type="InterPro" id="IPR015424">
    <property type="entry name" value="PyrdxlP-dep_Trfase"/>
</dbReference>
<evidence type="ECO:0000256" key="5">
    <source>
        <dbReference type="ARBA" id="ARBA00022898"/>
    </source>
</evidence>
<sequence length="394" mass="42598">MDIKLSSRVQRIKPSPTLAVTALAAQLKAQGRDIIGLGAGEPDFDTPESIKQAGITAIREGKTKYTPVGGTVGLKKAIIDKFARDNGHDYKPEQILVSCGGKQSFYNLTQALLNEGDEVIIPAPYWVSYPDMVLLADGKPVIVTADQSQHFKMTPAQLEAAINSKTRLVVINSPSNPTGVAYTREELAALGQVLLRHPNVLVATDDMYEHILFRGQTFCNILMACPELYPQTMVLNGVSKAYSMTGWRIGYAAGPVEIIKAMTNIQSQSTSNPTSISQEAAQAALNGDQGCVEEMRAAFEKRHDYLHKALNEIPGVDCLPADGTFYLFPGMQGAMQALGYDNDIDFSSMLLEKVGVALVPGSAFGLDGHMRLSFATSMENLEKAVERIAKAVQG</sequence>
<evidence type="ECO:0000256" key="1">
    <source>
        <dbReference type="ARBA" id="ARBA00001933"/>
    </source>
</evidence>
<dbReference type="InterPro" id="IPR015421">
    <property type="entry name" value="PyrdxlP-dep_Trfase_major"/>
</dbReference>
<dbReference type="Gene3D" id="3.40.640.10">
    <property type="entry name" value="Type I PLP-dependent aspartate aminotransferase-like (Major domain)"/>
    <property type="match status" value="1"/>
</dbReference>
<dbReference type="EMBL" id="FTPK01000001">
    <property type="protein sequence ID" value="SIT65923.1"/>
    <property type="molecule type" value="Genomic_DNA"/>
</dbReference>
<dbReference type="PROSITE" id="PS00105">
    <property type="entry name" value="AA_TRANSFER_CLASS_1"/>
    <property type="match status" value="1"/>
</dbReference>